<evidence type="ECO:0000313" key="1">
    <source>
        <dbReference type="EMBL" id="MFG6108384.1"/>
    </source>
</evidence>
<accession>A0ABW7CUD0</accession>
<proteinExistence type="predicted"/>
<dbReference type="RefSeq" id="WP_394161560.1">
    <property type="nucleotide sequence ID" value="NZ_JBHGCJ010000002.1"/>
</dbReference>
<dbReference type="InterPro" id="IPR008593">
    <property type="entry name" value="Dam_MeTrfase"/>
</dbReference>
<organism evidence="1 2">
    <name type="scientific">Stenotrophomonas nematodicola</name>
    <dbReference type="NCBI Taxonomy" id="2656746"/>
    <lineage>
        <taxon>Bacteria</taxon>
        <taxon>Pseudomonadati</taxon>
        <taxon>Pseudomonadota</taxon>
        <taxon>Gammaproteobacteria</taxon>
        <taxon>Lysobacterales</taxon>
        <taxon>Lysobacteraceae</taxon>
        <taxon>Stenotrophomonas</taxon>
    </lineage>
</organism>
<reference evidence="1 2" key="1">
    <citation type="submission" date="2024-09" db="EMBL/GenBank/DDBJ databases">
        <authorList>
            <consortium name="All-Russian atlas of soil microorganisms"/>
            <consortium name="as a basis for the search for new antimicrobial producers and enzymes with unique properties"/>
            <person name="Sokolova E.A."/>
            <person name="Voronina E.N."/>
        </authorList>
    </citation>
    <scope>NUCLEOTIDE SEQUENCE [LARGE SCALE GENOMIC DNA]</scope>
    <source>
        <strain evidence="1 2">AF-22b-331.1</strain>
    </source>
</reference>
<gene>
    <name evidence="1" type="ORF">ACEU0G_002323</name>
</gene>
<comment type="caution">
    <text evidence="1">The sequence shown here is derived from an EMBL/GenBank/DDBJ whole genome shotgun (WGS) entry which is preliminary data.</text>
</comment>
<sequence length="230" mass="24992">MNAVAHPLKTTPTPKRRVTFKPTKLAVALAKNVGYDRAPEGITTETWLTPPKLIHGDPAKGHTGLGPFDLDPCTPEQGMPWRTAKKMLKPIDDGLKSPWPKTAFVWMNPPYGGHKNSPTSQHRWMEKAAEHGNGISLVLARMETGWMQDSVLNHPNVSSVVFTKGRLSFCRPDGTPGNSCPAGSVFVGYGAEAARRLKRAVKEGLIRGTYLEMARVGRVSSADLGAANDE</sequence>
<dbReference type="Pfam" id="PF05869">
    <property type="entry name" value="Dam"/>
    <property type="match status" value="1"/>
</dbReference>
<evidence type="ECO:0000313" key="2">
    <source>
        <dbReference type="Proteomes" id="UP001605261"/>
    </source>
</evidence>
<protein>
    <submittedName>
        <fullName evidence="1">DNA N-6-adenine-methyltransferase</fullName>
    </submittedName>
</protein>
<dbReference type="EMBL" id="JBHGCJ010000002">
    <property type="protein sequence ID" value="MFG6108384.1"/>
    <property type="molecule type" value="Genomic_DNA"/>
</dbReference>
<dbReference type="Proteomes" id="UP001605261">
    <property type="component" value="Unassembled WGS sequence"/>
</dbReference>
<name>A0ABW7CUD0_9GAMM</name>
<keyword evidence="2" id="KW-1185">Reference proteome</keyword>